<accession>A0A9Q1H9I6</accession>
<dbReference type="EMBL" id="JAIZAY010000006">
    <property type="protein sequence ID" value="KAJ8040872.1"/>
    <property type="molecule type" value="Genomic_DNA"/>
</dbReference>
<name>A0A9Q1H9I6_HOLLE</name>
<comment type="caution">
    <text evidence="1">The sequence shown here is derived from an EMBL/GenBank/DDBJ whole genome shotgun (WGS) entry which is preliminary data.</text>
</comment>
<proteinExistence type="predicted"/>
<dbReference type="AlphaFoldDB" id="A0A9Q1H9I6"/>
<reference evidence="1" key="1">
    <citation type="submission" date="2021-10" db="EMBL/GenBank/DDBJ databases">
        <title>Tropical sea cucumber genome reveals ecological adaptation and Cuvierian tubules defense mechanism.</title>
        <authorList>
            <person name="Chen T."/>
        </authorList>
    </citation>
    <scope>NUCLEOTIDE SEQUENCE</scope>
    <source>
        <strain evidence="1">Nanhai2018</strain>
        <tissue evidence="1">Muscle</tissue>
    </source>
</reference>
<gene>
    <name evidence="1" type="ORF">HOLleu_15300</name>
</gene>
<protein>
    <submittedName>
        <fullName evidence="1">Uncharacterized protein</fullName>
    </submittedName>
</protein>
<sequence length="140" mass="15884">MNAYEEAKMKTGPNFEDLVIIKNTTNGNCFVTNAKEVSFVRDNGEVDDDLKITIVETGRYEFFESGTTALTFTRRDTIPRNFLASTTHEDVKAMCMKTTFWANQSASGSLGITRTHRQRRDCYIQSYPCGCTCYERVCSV</sequence>
<evidence type="ECO:0000313" key="1">
    <source>
        <dbReference type="EMBL" id="KAJ8040872.1"/>
    </source>
</evidence>
<organism evidence="1 2">
    <name type="scientific">Holothuria leucospilota</name>
    <name type="common">Black long sea cucumber</name>
    <name type="synonym">Mertensiothuria leucospilota</name>
    <dbReference type="NCBI Taxonomy" id="206669"/>
    <lineage>
        <taxon>Eukaryota</taxon>
        <taxon>Metazoa</taxon>
        <taxon>Echinodermata</taxon>
        <taxon>Eleutherozoa</taxon>
        <taxon>Echinozoa</taxon>
        <taxon>Holothuroidea</taxon>
        <taxon>Aspidochirotacea</taxon>
        <taxon>Aspidochirotida</taxon>
        <taxon>Holothuriidae</taxon>
        <taxon>Holothuria</taxon>
    </lineage>
</organism>
<keyword evidence="2" id="KW-1185">Reference proteome</keyword>
<evidence type="ECO:0000313" key="2">
    <source>
        <dbReference type="Proteomes" id="UP001152320"/>
    </source>
</evidence>
<dbReference type="Proteomes" id="UP001152320">
    <property type="component" value="Chromosome 6"/>
</dbReference>